<dbReference type="InterPro" id="IPR006842">
    <property type="entry name" value="Transposase_31"/>
</dbReference>
<dbReference type="Proteomes" id="UP000030428">
    <property type="component" value="Unassembled WGS sequence"/>
</dbReference>
<dbReference type="AlphaFoldDB" id="A0A4E0QMG3"/>
<evidence type="ECO:0000259" key="1">
    <source>
        <dbReference type="Pfam" id="PF04754"/>
    </source>
</evidence>
<accession>A0A4E0QMG3</accession>
<dbReference type="Pfam" id="PF04754">
    <property type="entry name" value="Transposase_31"/>
    <property type="match status" value="1"/>
</dbReference>
<organism evidence="2 3">
    <name type="scientific">Candidatus Thiomargarita nelsonii</name>
    <dbReference type="NCBI Taxonomy" id="1003181"/>
    <lineage>
        <taxon>Bacteria</taxon>
        <taxon>Pseudomonadati</taxon>
        <taxon>Pseudomonadota</taxon>
        <taxon>Gammaproteobacteria</taxon>
        <taxon>Thiotrichales</taxon>
        <taxon>Thiotrichaceae</taxon>
        <taxon>Thiomargarita</taxon>
    </lineage>
</organism>
<keyword evidence="3" id="KW-1185">Reference proteome</keyword>
<comment type="caution">
    <text evidence="2">The sequence shown here is derived from an EMBL/GenBank/DDBJ whole genome shotgun (WGS) entry which is preliminary data.</text>
</comment>
<evidence type="ECO:0000313" key="2">
    <source>
        <dbReference type="EMBL" id="TGO02393.1"/>
    </source>
</evidence>
<dbReference type="EMBL" id="JSZA02000145">
    <property type="protein sequence ID" value="TGO02393.1"/>
    <property type="molecule type" value="Genomic_DNA"/>
</dbReference>
<proteinExistence type="predicted"/>
<reference evidence="2 3" key="1">
    <citation type="journal article" date="2016" name="Front. Microbiol.">
        <title>Single-Cell (Meta-)Genomics of a Dimorphic Candidatus Thiomargarita nelsonii Reveals Genomic Plasticity.</title>
        <authorList>
            <person name="Flood B.E."/>
            <person name="Fliss P."/>
            <person name="Jones D.S."/>
            <person name="Dick G.J."/>
            <person name="Jain S."/>
            <person name="Kaster A.K."/>
            <person name="Winkel M."/>
            <person name="Mussmann M."/>
            <person name="Bailey J."/>
        </authorList>
    </citation>
    <scope>NUCLEOTIDE SEQUENCE [LARGE SCALE GENOMIC DNA]</scope>
    <source>
        <strain evidence="2">Hydrate Ridge</strain>
    </source>
</reference>
<dbReference type="PANTHER" id="PTHR34611">
    <property type="match status" value="1"/>
</dbReference>
<feature type="domain" description="Transposase (putative) YhgA-like" evidence="1">
    <location>
        <begin position="20"/>
        <end position="222"/>
    </location>
</feature>
<protein>
    <recommendedName>
        <fullName evidence="1">Transposase (putative) YhgA-like domain-containing protein</fullName>
    </recommendedName>
</protein>
<evidence type="ECO:0000313" key="3">
    <source>
        <dbReference type="Proteomes" id="UP000030428"/>
    </source>
</evidence>
<name>A0A4E0QMG3_9GAMM</name>
<dbReference type="InterPro" id="IPR051699">
    <property type="entry name" value="Rpn/YhgA-like_nuclease"/>
</dbReference>
<sequence length="348" mass="40253">MSKARKTKPKTKTTKKVVSEHDKSYRRLFSHARMIEDLLRGFVKEKWVEDLDFSTLEKVNASYVTEDFRSRADDVIWKVRRHNGESLFIYLLLEFQSTVDPFMAVRMMVYLGLLYQDLIDSKQLTADRKLPPVLPVVLYNGKKSRWYGAQEINELIADGPQELEKYRPHLSYLLLDEGSYKDSQLTPLVKNMVAAIFRLENSRTETDFLQVIEALSEWLKDPAQERIKVEIERWLNHLVLPKRLPGVKLTELISLQEMRTMLSESVDDWAAQWKAQGLQQGLEQGLAQGLNKGRVEGQAQLLIGLLEEKFGPLDPDIHATIYRLDDESLIQCAKRTLKAQSLREVIGH</sequence>
<dbReference type="PANTHER" id="PTHR34611:SF2">
    <property type="entry name" value="INACTIVE RECOMBINATION-PROMOTING NUCLEASE-LIKE PROTEIN RPNE-RELATED"/>
    <property type="match status" value="1"/>
</dbReference>
<gene>
    <name evidence="2" type="ORF">PN36_25765</name>
</gene>